<evidence type="ECO:0000313" key="11">
    <source>
        <dbReference type="EMBL" id="QEM82738.1"/>
    </source>
</evidence>
<comment type="subunit">
    <text evidence="9">The complex comprises the extracytoplasmic solute receptor protein and the two transmembrane proteins.</text>
</comment>
<dbReference type="KEGG" id="hbh:E4T21_15155"/>
<feature type="transmembrane region" description="Helical" evidence="9">
    <location>
        <begin position="52"/>
        <end position="75"/>
    </location>
</feature>
<dbReference type="OrthoDB" id="26202at2"/>
<keyword evidence="3" id="KW-1003">Cell membrane</keyword>
<feature type="transmembrane region" description="Helical" evidence="9">
    <location>
        <begin position="7"/>
        <end position="32"/>
    </location>
</feature>
<evidence type="ECO:0000256" key="7">
    <source>
        <dbReference type="ARBA" id="ARBA00023136"/>
    </source>
</evidence>
<name>A0A5C1NK14_9GAMM</name>
<evidence type="ECO:0000256" key="1">
    <source>
        <dbReference type="ARBA" id="ARBA00004429"/>
    </source>
</evidence>
<keyword evidence="2 9" id="KW-0813">Transport</keyword>
<evidence type="ECO:0000313" key="12">
    <source>
        <dbReference type="Proteomes" id="UP000324285"/>
    </source>
</evidence>
<evidence type="ECO:0000256" key="9">
    <source>
        <dbReference type="RuleBase" id="RU369079"/>
    </source>
</evidence>
<comment type="function">
    <text evidence="9">Part of the tripartite ATP-independent periplasmic (TRAP) transport system.</text>
</comment>
<evidence type="ECO:0000256" key="4">
    <source>
        <dbReference type="ARBA" id="ARBA00022519"/>
    </source>
</evidence>
<sequence length="196" mass="21806">MSFRLMFLYRLGGLGAAVSMVAICALITLQVLFRLLDAILVLVGSSRIGLEISGVSELAAFLLVGATFLGMAYTFTHHAHIRMSLIIRRLPRVLRVWSELFCLIVALLLNLLLCWSLWQLMLESLDFNDVSSGLLAIPLWIPQLVLFTGMALMSLALLEVLWATARTAFTAPGSYQPMDEHDVVDIEDPASEDRRQ</sequence>
<keyword evidence="12" id="KW-1185">Reference proteome</keyword>
<keyword evidence="7 9" id="KW-0472">Membrane</keyword>
<accession>A0A5C1NK14</accession>
<keyword evidence="6 9" id="KW-1133">Transmembrane helix</keyword>
<protein>
    <recommendedName>
        <fullName evidence="9">TRAP transporter small permease protein</fullName>
    </recommendedName>
</protein>
<organism evidence="11 12">
    <name type="scientific">Halomonas binhaiensis</name>
    <dbReference type="NCBI Taxonomy" id="2562282"/>
    <lineage>
        <taxon>Bacteria</taxon>
        <taxon>Pseudomonadati</taxon>
        <taxon>Pseudomonadota</taxon>
        <taxon>Gammaproteobacteria</taxon>
        <taxon>Oceanospirillales</taxon>
        <taxon>Halomonadaceae</taxon>
        <taxon>Halomonas</taxon>
    </lineage>
</organism>
<reference evidence="11" key="1">
    <citation type="submission" date="2021-02" db="EMBL/GenBank/DDBJ databases">
        <title>Strain Y2R2, a novel species of the genus Halomonas.</title>
        <authorList>
            <person name="Huang H."/>
        </authorList>
    </citation>
    <scope>NUCLEOTIDE SEQUENCE</scope>
    <source>
        <strain evidence="11">Y2R2</strain>
    </source>
</reference>
<feature type="transmembrane region" description="Helical" evidence="9">
    <location>
        <begin position="96"/>
        <end position="120"/>
    </location>
</feature>
<gene>
    <name evidence="11" type="ORF">E4T21_15155</name>
</gene>
<dbReference type="Proteomes" id="UP000324285">
    <property type="component" value="Chromosome"/>
</dbReference>
<dbReference type="RefSeq" id="WP_149285861.1">
    <property type="nucleotide sequence ID" value="NZ_CP038437.2"/>
</dbReference>
<evidence type="ECO:0000256" key="8">
    <source>
        <dbReference type="ARBA" id="ARBA00038436"/>
    </source>
</evidence>
<keyword evidence="5 9" id="KW-0812">Transmembrane</keyword>
<evidence type="ECO:0000259" key="10">
    <source>
        <dbReference type="Pfam" id="PF04290"/>
    </source>
</evidence>
<evidence type="ECO:0000256" key="2">
    <source>
        <dbReference type="ARBA" id="ARBA00022448"/>
    </source>
</evidence>
<dbReference type="InterPro" id="IPR007387">
    <property type="entry name" value="TRAP_DctQ"/>
</dbReference>
<proteinExistence type="inferred from homology"/>
<dbReference type="PANTHER" id="PTHR35011:SF10">
    <property type="entry name" value="TRAP TRANSPORTER SMALL PERMEASE PROTEIN"/>
    <property type="match status" value="1"/>
</dbReference>
<dbReference type="GO" id="GO:0015740">
    <property type="term" value="P:C4-dicarboxylate transport"/>
    <property type="evidence" value="ECO:0007669"/>
    <property type="project" value="TreeGrafter"/>
</dbReference>
<evidence type="ECO:0000256" key="5">
    <source>
        <dbReference type="ARBA" id="ARBA00022692"/>
    </source>
</evidence>
<dbReference type="GO" id="GO:0022857">
    <property type="term" value="F:transmembrane transporter activity"/>
    <property type="evidence" value="ECO:0007669"/>
    <property type="project" value="UniProtKB-UniRule"/>
</dbReference>
<feature type="domain" description="Tripartite ATP-independent periplasmic transporters DctQ component" evidence="10">
    <location>
        <begin position="26"/>
        <end position="166"/>
    </location>
</feature>
<dbReference type="EMBL" id="CP038437">
    <property type="protein sequence ID" value="QEM82738.1"/>
    <property type="molecule type" value="Genomic_DNA"/>
</dbReference>
<dbReference type="GO" id="GO:0005886">
    <property type="term" value="C:plasma membrane"/>
    <property type="evidence" value="ECO:0007669"/>
    <property type="project" value="UniProtKB-SubCell"/>
</dbReference>
<evidence type="ECO:0000256" key="6">
    <source>
        <dbReference type="ARBA" id="ARBA00022989"/>
    </source>
</evidence>
<keyword evidence="4 9" id="KW-0997">Cell inner membrane</keyword>
<dbReference type="PANTHER" id="PTHR35011">
    <property type="entry name" value="2,3-DIKETO-L-GULONATE TRAP TRANSPORTER SMALL PERMEASE PROTEIN YIAM"/>
    <property type="match status" value="1"/>
</dbReference>
<dbReference type="Pfam" id="PF04290">
    <property type="entry name" value="DctQ"/>
    <property type="match status" value="1"/>
</dbReference>
<evidence type="ECO:0000256" key="3">
    <source>
        <dbReference type="ARBA" id="ARBA00022475"/>
    </source>
</evidence>
<comment type="subcellular location">
    <subcellularLocation>
        <location evidence="1 9">Cell inner membrane</location>
        <topology evidence="1 9">Multi-pass membrane protein</topology>
    </subcellularLocation>
</comment>
<dbReference type="InterPro" id="IPR055348">
    <property type="entry name" value="DctQ"/>
</dbReference>
<feature type="transmembrane region" description="Helical" evidence="9">
    <location>
        <begin position="140"/>
        <end position="162"/>
    </location>
</feature>
<dbReference type="AlphaFoldDB" id="A0A5C1NK14"/>
<comment type="similarity">
    <text evidence="8 9">Belongs to the TRAP transporter small permease family.</text>
</comment>